<keyword evidence="3" id="KW-1185">Reference proteome</keyword>
<feature type="compositionally biased region" description="Basic and acidic residues" evidence="1">
    <location>
        <begin position="80"/>
        <end position="95"/>
    </location>
</feature>
<evidence type="ECO:0000256" key="1">
    <source>
        <dbReference type="SAM" id="MobiDB-lite"/>
    </source>
</evidence>
<evidence type="ECO:0000313" key="3">
    <source>
        <dbReference type="Proteomes" id="UP001432039"/>
    </source>
</evidence>
<evidence type="ECO:0000313" key="2">
    <source>
        <dbReference type="EMBL" id="WUQ14150.1"/>
    </source>
</evidence>
<feature type="region of interest" description="Disordered" evidence="1">
    <location>
        <begin position="80"/>
        <end position="108"/>
    </location>
</feature>
<dbReference type="Proteomes" id="UP001432039">
    <property type="component" value="Chromosome"/>
</dbReference>
<dbReference type="Pfam" id="PF25209">
    <property type="entry name" value="Phage_capsid_4"/>
    <property type="match status" value="1"/>
</dbReference>
<reference evidence="2" key="1">
    <citation type="submission" date="2022-10" db="EMBL/GenBank/DDBJ databases">
        <title>The complete genomes of actinobacterial strains from the NBC collection.</title>
        <authorList>
            <person name="Joergensen T.S."/>
            <person name="Alvarez Arevalo M."/>
            <person name="Sterndorff E.B."/>
            <person name="Faurdal D."/>
            <person name="Vuksanovic O."/>
            <person name="Mourched A.-S."/>
            <person name="Charusanti P."/>
            <person name="Shaw S."/>
            <person name="Blin K."/>
            <person name="Weber T."/>
        </authorList>
    </citation>
    <scope>NUCLEOTIDE SEQUENCE</scope>
    <source>
        <strain evidence="2">NBC_00248</strain>
    </source>
</reference>
<accession>A0ABZ1TE62</accession>
<dbReference type="Gene3D" id="3.30.2400.10">
    <property type="entry name" value="Major capsid protein gp5"/>
    <property type="match status" value="1"/>
</dbReference>
<protein>
    <submittedName>
        <fullName evidence="2">Phage major capsid protein</fullName>
    </submittedName>
</protein>
<dbReference type="EMBL" id="CP108090">
    <property type="protein sequence ID" value="WUQ14150.1"/>
    <property type="molecule type" value="Genomic_DNA"/>
</dbReference>
<dbReference type="SUPFAM" id="SSF56563">
    <property type="entry name" value="Major capsid protein gp5"/>
    <property type="match status" value="1"/>
</dbReference>
<name>A0ABZ1TE62_STRVG</name>
<gene>
    <name evidence="2" type="ORF">OG517_23485</name>
</gene>
<proteinExistence type="predicted"/>
<organism evidence="2 3">
    <name type="scientific">Streptomyces virginiae</name>
    <name type="common">Streptomyces cinnamonensis</name>
    <dbReference type="NCBI Taxonomy" id="1961"/>
    <lineage>
        <taxon>Bacteria</taxon>
        <taxon>Bacillati</taxon>
        <taxon>Actinomycetota</taxon>
        <taxon>Actinomycetes</taxon>
        <taxon>Kitasatosporales</taxon>
        <taxon>Streptomycetaceae</taxon>
        <taxon>Streptomyces</taxon>
    </lineage>
</organism>
<dbReference type="RefSeq" id="WP_328962967.1">
    <property type="nucleotide sequence ID" value="NZ_CP108090.1"/>
</dbReference>
<sequence>MPGTIDDLIASIEVELEAAHKRSKKAGAEIQLILDKAQQDGRSALSAEEDERVAELFAARDQAKGDVTGIENKLANANKIKTEEMERQAEQRKAEPTQTRKPSYDQVARVGREERTYRKDEDPNGKNFLLDVSRQFLYQDVEAASRLSRHMQEERVERAQFLQRATNTGAFTGLVVPQYLTDMYAPATAALRPFADICNRHQLPADGMSVNISRITTASSAALQASENAAVSETNMDDTLLTIPVQTAAGQQTVSRQAIDRGQGIEDVTMQDLFNRVHTVLDSTLINQASTGLSAIAAANAYTDASPSGAELYPKILSAAAGVEAAMLAMGRPTHAVMHSRRWYWLSSQMSSTWPMINWTGIPAQSAGVANSGSSYGSGVRGVLPCGLEVIVDNNIPTGLGGGTNEDEVYVVPNSECHLWEDQDAPLMIRAEQPAAATLGVLLVAYKYFAYTFGRYPNAMQKIGGTGLVTPTF</sequence>